<evidence type="ECO:0000313" key="6">
    <source>
        <dbReference type="Proteomes" id="UP001500622"/>
    </source>
</evidence>
<accession>A0ABP8KW22</accession>
<gene>
    <name evidence="5" type="ORF">GCM10023169_06420</name>
</gene>
<dbReference type="PROSITE" id="PS00380">
    <property type="entry name" value="RHODANESE_1"/>
    <property type="match status" value="1"/>
</dbReference>
<dbReference type="RefSeq" id="WP_345215042.1">
    <property type="nucleotide sequence ID" value="NZ_BAABGN010000002.1"/>
</dbReference>
<dbReference type="Pfam" id="PF00581">
    <property type="entry name" value="Rhodanese"/>
    <property type="match status" value="2"/>
</dbReference>
<dbReference type="SUPFAM" id="SSF52821">
    <property type="entry name" value="Rhodanese/Cell cycle control phosphatase"/>
    <property type="match status" value="2"/>
</dbReference>
<dbReference type="InterPro" id="IPR001763">
    <property type="entry name" value="Rhodanese-like_dom"/>
</dbReference>
<proteinExistence type="predicted"/>
<evidence type="ECO:0000256" key="2">
    <source>
        <dbReference type="ARBA" id="ARBA00022737"/>
    </source>
</evidence>
<dbReference type="PROSITE" id="PS50206">
    <property type="entry name" value="RHODANESE_3"/>
    <property type="match status" value="2"/>
</dbReference>
<feature type="compositionally biased region" description="Basic and acidic residues" evidence="3">
    <location>
        <begin position="190"/>
        <end position="202"/>
    </location>
</feature>
<evidence type="ECO:0000259" key="4">
    <source>
        <dbReference type="PROSITE" id="PS50206"/>
    </source>
</evidence>
<evidence type="ECO:0000256" key="1">
    <source>
        <dbReference type="ARBA" id="ARBA00022679"/>
    </source>
</evidence>
<feature type="region of interest" description="Disordered" evidence="3">
    <location>
        <begin position="277"/>
        <end position="296"/>
    </location>
</feature>
<keyword evidence="1" id="KW-0808">Transferase</keyword>
<dbReference type="InterPro" id="IPR001307">
    <property type="entry name" value="Thiosulphate_STrfase_CS"/>
</dbReference>
<evidence type="ECO:0000313" key="5">
    <source>
        <dbReference type="EMBL" id="GAA4417692.1"/>
    </source>
</evidence>
<feature type="domain" description="Rhodanese" evidence="4">
    <location>
        <begin position="181"/>
        <end position="287"/>
    </location>
</feature>
<dbReference type="InterPro" id="IPR036873">
    <property type="entry name" value="Rhodanese-like_dom_sf"/>
</dbReference>
<reference evidence="6" key="1">
    <citation type="journal article" date="2019" name="Int. J. Syst. Evol. Microbiol.">
        <title>The Global Catalogue of Microorganisms (GCM) 10K type strain sequencing project: providing services to taxonomists for standard genome sequencing and annotation.</title>
        <authorList>
            <consortium name="The Broad Institute Genomics Platform"/>
            <consortium name="The Broad Institute Genome Sequencing Center for Infectious Disease"/>
            <person name="Wu L."/>
            <person name="Ma J."/>
        </authorList>
    </citation>
    <scope>NUCLEOTIDE SEQUENCE [LARGE SCALE GENOMIC DNA]</scope>
    <source>
        <strain evidence="6">JCM 17810</strain>
    </source>
</reference>
<dbReference type="EMBL" id="BAABGN010000002">
    <property type="protein sequence ID" value="GAA4417692.1"/>
    <property type="molecule type" value="Genomic_DNA"/>
</dbReference>
<keyword evidence="6" id="KW-1185">Reference proteome</keyword>
<dbReference type="Proteomes" id="UP001500622">
    <property type="component" value="Unassembled WGS sequence"/>
</dbReference>
<name>A0ABP8KW22_9MICO</name>
<protein>
    <submittedName>
        <fullName evidence="5">Sulfurtransferase</fullName>
    </submittedName>
</protein>
<keyword evidence="2" id="KW-0677">Repeat</keyword>
<dbReference type="PANTHER" id="PTHR11364:SF27">
    <property type="entry name" value="SULFURTRANSFERASE"/>
    <property type="match status" value="1"/>
</dbReference>
<evidence type="ECO:0000256" key="3">
    <source>
        <dbReference type="SAM" id="MobiDB-lite"/>
    </source>
</evidence>
<organism evidence="5 6">
    <name type="scientific">Georgenia halophila</name>
    <dbReference type="NCBI Taxonomy" id="620889"/>
    <lineage>
        <taxon>Bacteria</taxon>
        <taxon>Bacillati</taxon>
        <taxon>Actinomycetota</taxon>
        <taxon>Actinomycetes</taxon>
        <taxon>Micrococcales</taxon>
        <taxon>Bogoriellaceae</taxon>
        <taxon>Georgenia</taxon>
    </lineage>
</organism>
<dbReference type="CDD" id="cd01449">
    <property type="entry name" value="TST_Repeat_2"/>
    <property type="match status" value="1"/>
</dbReference>
<sequence length="296" mass="30724">MTDPTRARVLVTAAELADELGGDPADHAQPVLLDVRWSLAQPDGRDAFEHGHLPGAVFVDLESELAGQPSPTAGRHPLPEPADLQAAARRWGLRDGARVVVYDDVGGTSAARAWWLLRWSGLPDVRILDGGLAGWRTARGPLEAGPATPEPGDVVLPLAAGTAPPAMPTTDADGVASWTGVLLDARAGERYRGEREPVDPRAGHVPGARSAPTTENLAVSGAFRPPGLLRERFAALGAIPGSDVAVYCGSGVTAAHEIAALASVGVDAALYPGSWSQWSADPGRPAATGEQSRQTH</sequence>
<comment type="caution">
    <text evidence="5">The sequence shown here is derived from an EMBL/GenBank/DDBJ whole genome shotgun (WGS) entry which is preliminary data.</text>
</comment>
<dbReference type="SMART" id="SM00450">
    <property type="entry name" value="RHOD"/>
    <property type="match status" value="2"/>
</dbReference>
<dbReference type="PANTHER" id="PTHR11364">
    <property type="entry name" value="THIOSULFATE SULFERTANSFERASE"/>
    <property type="match status" value="1"/>
</dbReference>
<dbReference type="CDD" id="cd01448">
    <property type="entry name" value="TST_Repeat_1"/>
    <property type="match status" value="1"/>
</dbReference>
<dbReference type="Gene3D" id="3.40.250.10">
    <property type="entry name" value="Rhodanese-like domain"/>
    <property type="match status" value="2"/>
</dbReference>
<feature type="region of interest" description="Disordered" evidence="3">
    <location>
        <begin position="190"/>
        <end position="213"/>
    </location>
</feature>
<feature type="domain" description="Rhodanese" evidence="4">
    <location>
        <begin position="26"/>
        <end position="144"/>
    </location>
</feature>
<dbReference type="InterPro" id="IPR045078">
    <property type="entry name" value="TST/MPST-like"/>
</dbReference>